<protein>
    <submittedName>
        <fullName evidence="5">t-SNARE coiled-coil homology domain-containing protein</fullName>
    </submittedName>
</protein>
<feature type="region of interest" description="Disordered" evidence="2">
    <location>
        <begin position="49"/>
        <end position="73"/>
    </location>
</feature>
<reference evidence="3 4" key="2">
    <citation type="submission" date="2018-11" db="EMBL/GenBank/DDBJ databases">
        <authorList>
            <consortium name="Pathogen Informatics"/>
        </authorList>
    </citation>
    <scope>NUCLEOTIDE SEQUENCE [LARGE SCALE GENOMIC DNA]</scope>
</reference>
<proteinExistence type="predicted"/>
<evidence type="ECO:0000313" key="4">
    <source>
        <dbReference type="Proteomes" id="UP000050794"/>
    </source>
</evidence>
<dbReference type="EMBL" id="UYWY01000083">
    <property type="protein sequence ID" value="VDM23853.1"/>
    <property type="molecule type" value="Genomic_DNA"/>
</dbReference>
<dbReference type="Proteomes" id="UP000050794">
    <property type="component" value="Unassembled WGS sequence"/>
</dbReference>
<accession>A0A183TVF5</accession>
<feature type="coiled-coil region" evidence="1">
    <location>
        <begin position="73"/>
        <end position="100"/>
    </location>
</feature>
<feature type="compositionally biased region" description="Basic and acidic residues" evidence="2">
    <location>
        <begin position="53"/>
        <end position="69"/>
    </location>
</feature>
<keyword evidence="4" id="KW-1185">Reference proteome</keyword>
<evidence type="ECO:0000313" key="3">
    <source>
        <dbReference type="EMBL" id="VDM23853.1"/>
    </source>
</evidence>
<gene>
    <name evidence="3" type="ORF">TCNE_LOCUS225</name>
</gene>
<dbReference type="WBParaSite" id="TCNE_0000022401-mRNA-1">
    <property type="protein sequence ID" value="TCNE_0000022401-mRNA-1"/>
    <property type="gene ID" value="TCNE_0000022401"/>
</dbReference>
<name>A0A183TVF5_TOXCA</name>
<reference evidence="5" key="1">
    <citation type="submission" date="2016-06" db="UniProtKB">
        <authorList>
            <consortium name="WormBaseParasite"/>
        </authorList>
    </citation>
    <scope>IDENTIFICATION</scope>
</reference>
<evidence type="ECO:0000313" key="5">
    <source>
        <dbReference type="WBParaSite" id="TCNE_0000022401-mRNA-1"/>
    </source>
</evidence>
<evidence type="ECO:0000256" key="1">
    <source>
        <dbReference type="SAM" id="Coils"/>
    </source>
</evidence>
<keyword evidence="1" id="KW-0175">Coiled coil</keyword>
<dbReference type="AlphaFoldDB" id="A0A183TVF5"/>
<organism evidence="4 5">
    <name type="scientific">Toxocara canis</name>
    <name type="common">Canine roundworm</name>
    <dbReference type="NCBI Taxonomy" id="6265"/>
    <lineage>
        <taxon>Eukaryota</taxon>
        <taxon>Metazoa</taxon>
        <taxon>Ecdysozoa</taxon>
        <taxon>Nematoda</taxon>
        <taxon>Chromadorea</taxon>
        <taxon>Rhabditida</taxon>
        <taxon>Spirurina</taxon>
        <taxon>Ascaridomorpha</taxon>
        <taxon>Ascaridoidea</taxon>
        <taxon>Toxocaridae</taxon>
        <taxon>Toxocara</taxon>
    </lineage>
</organism>
<evidence type="ECO:0000256" key="2">
    <source>
        <dbReference type="SAM" id="MobiDB-lite"/>
    </source>
</evidence>
<sequence>MRNVSAEAPRDAPKTIELLSQSNVTLMHERSVSQFNVASQHIAIAMITRRQGRMRDERKSAQEEGKGINDEMLSGVENVMNKIETEVDEAAEEVQRSLDIIIRHWNSVTIGIVMLPSS</sequence>